<feature type="binding site" evidence="3">
    <location>
        <position position="115"/>
    </location>
    <ligand>
        <name>substrate</name>
    </ligand>
</feature>
<dbReference type="Pfam" id="PF00248">
    <property type="entry name" value="Aldo_ket_red"/>
    <property type="match status" value="1"/>
</dbReference>
<dbReference type="EMBL" id="JABEXW010000990">
    <property type="protein sequence ID" value="KAF4949924.1"/>
    <property type="molecule type" value="Genomic_DNA"/>
</dbReference>
<feature type="domain" description="NADP-dependent oxidoreductase" evidence="5">
    <location>
        <begin position="29"/>
        <end position="285"/>
    </location>
</feature>
<evidence type="ECO:0000259" key="5">
    <source>
        <dbReference type="Pfam" id="PF00248"/>
    </source>
</evidence>
<evidence type="ECO:0000256" key="4">
    <source>
        <dbReference type="PIRSR" id="PIRSR000097-3"/>
    </source>
</evidence>
<evidence type="ECO:0000256" key="2">
    <source>
        <dbReference type="PIRSR" id="PIRSR000097-1"/>
    </source>
</evidence>
<dbReference type="InterPro" id="IPR020471">
    <property type="entry name" value="AKR"/>
</dbReference>
<name>A0A8H4WU53_9HYPO</name>
<evidence type="ECO:0000256" key="1">
    <source>
        <dbReference type="ARBA" id="ARBA00023002"/>
    </source>
</evidence>
<reference evidence="6" key="2">
    <citation type="submission" date="2020-05" db="EMBL/GenBank/DDBJ databases">
        <authorList>
            <person name="Kim H.-S."/>
            <person name="Proctor R.H."/>
            <person name="Brown D.W."/>
        </authorList>
    </citation>
    <scope>NUCLEOTIDE SEQUENCE</scope>
    <source>
        <strain evidence="6">NRRL 20472</strain>
    </source>
</reference>
<dbReference type="AlphaFoldDB" id="A0A8H4WU53"/>
<keyword evidence="7" id="KW-1185">Reference proteome</keyword>
<dbReference type="OrthoDB" id="416253at2759"/>
<dbReference type="SUPFAM" id="SSF51430">
    <property type="entry name" value="NAD(P)-linked oxidoreductase"/>
    <property type="match status" value="1"/>
</dbReference>
<dbReference type="PROSITE" id="PS00063">
    <property type="entry name" value="ALDOKETO_REDUCTASE_3"/>
    <property type="match status" value="1"/>
</dbReference>
<accession>A0A8H4WU53</accession>
<proteinExistence type="predicted"/>
<dbReference type="FunFam" id="3.20.20.100:FF:000002">
    <property type="entry name" value="2,5-diketo-D-gluconic acid reductase A"/>
    <property type="match status" value="1"/>
</dbReference>
<dbReference type="InterPro" id="IPR023210">
    <property type="entry name" value="NADP_OxRdtase_dom"/>
</dbReference>
<evidence type="ECO:0000313" key="7">
    <source>
        <dbReference type="Proteomes" id="UP000622797"/>
    </source>
</evidence>
<evidence type="ECO:0000313" key="6">
    <source>
        <dbReference type="EMBL" id="KAF4949924.1"/>
    </source>
</evidence>
<keyword evidence="1" id="KW-0560">Oxidoreductase</keyword>
<dbReference type="Proteomes" id="UP000622797">
    <property type="component" value="Unassembled WGS sequence"/>
</dbReference>
<sequence>MTPSTHFTLNTGAKIPAVGLVSNLSASTGTWQSKPGEVRKAVAYALKDGYRHIDAALIYGNENEVGLGIKDSGVPREDIFLTSKLWNTHHPNVAGGLQKTLEALDVEYLDLYLIHWPVRLVPNETSELLPVNPDGTRSIDRSWDQSETWRQMEEVYKSGNVKAIGVANWSIPYLEELRKKWTVVPAVNQVELHPFLPQHQLKEYCEKQGILLEAYSPLGSTGAPIMSNPEIQKIADKNGVSAATILISYHVNKGTVVLPKSVTEKRISSNKEVISLSQEGLSVLDTLAANGKAKRINTPLWGFDLGFADWYGPVRSE</sequence>
<dbReference type="InterPro" id="IPR018170">
    <property type="entry name" value="Aldo/ket_reductase_CS"/>
</dbReference>
<dbReference type="GO" id="GO:0016616">
    <property type="term" value="F:oxidoreductase activity, acting on the CH-OH group of donors, NAD or NADP as acceptor"/>
    <property type="evidence" value="ECO:0007669"/>
    <property type="project" value="UniProtKB-ARBA"/>
</dbReference>
<organism evidence="6 7">
    <name type="scientific">Fusarium sarcochroum</name>
    <dbReference type="NCBI Taxonomy" id="1208366"/>
    <lineage>
        <taxon>Eukaryota</taxon>
        <taxon>Fungi</taxon>
        <taxon>Dikarya</taxon>
        <taxon>Ascomycota</taxon>
        <taxon>Pezizomycotina</taxon>
        <taxon>Sordariomycetes</taxon>
        <taxon>Hypocreomycetidae</taxon>
        <taxon>Hypocreales</taxon>
        <taxon>Nectriaceae</taxon>
        <taxon>Fusarium</taxon>
        <taxon>Fusarium lateritium species complex</taxon>
    </lineage>
</organism>
<protein>
    <recommendedName>
        <fullName evidence="5">NADP-dependent oxidoreductase domain-containing protein</fullName>
    </recommendedName>
</protein>
<feature type="site" description="Lowers pKa of active site Tyr" evidence="4">
    <location>
        <position position="84"/>
    </location>
</feature>
<dbReference type="Gene3D" id="3.20.20.100">
    <property type="entry name" value="NADP-dependent oxidoreductase domain"/>
    <property type="match status" value="1"/>
</dbReference>
<dbReference type="PIRSF" id="PIRSF000097">
    <property type="entry name" value="AKR"/>
    <property type="match status" value="1"/>
</dbReference>
<dbReference type="PROSITE" id="PS00798">
    <property type="entry name" value="ALDOKETO_REDUCTASE_1"/>
    <property type="match status" value="1"/>
</dbReference>
<dbReference type="PRINTS" id="PR00069">
    <property type="entry name" value="ALDKETRDTASE"/>
</dbReference>
<reference evidence="6" key="1">
    <citation type="journal article" date="2020" name="BMC Genomics">
        <title>Correction to: Identification and distribution of gene clusters required for synthesis of sphingolipid metabolism inhibitors in diverse species of the filamentous fungus Fusarium.</title>
        <authorList>
            <person name="Kim H.S."/>
            <person name="Lohmar J.M."/>
            <person name="Busman M."/>
            <person name="Brown D.W."/>
            <person name="Naumann T.A."/>
            <person name="Divon H.H."/>
            <person name="Lysoe E."/>
            <person name="Uhlig S."/>
            <person name="Proctor R.H."/>
        </authorList>
    </citation>
    <scope>NUCLEOTIDE SEQUENCE</scope>
    <source>
        <strain evidence="6">NRRL 20472</strain>
    </source>
</reference>
<dbReference type="InterPro" id="IPR036812">
    <property type="entry name" value="NAD(P)_OxRdtase_dom_sf"/>
</dbReference>
<gene>
    <name evidence="6" type="ORF">FSARC_13345</name>
</gene>
<dbReference type="PANTHER" id="PTHR11732">
    <property type="entry name" value="ALDO/KETO REDUCTASE"/>
    <property type="match status" value="1"/>
</dbReference>
<evidence type="ECO:0000256" key="3">
    <source>
        <dbReference type="PIRSR" id="PIRSR000097-2"/>
    </source>
</evidence>
<feature type="active site" description="Proton donor" evidence="2">
    <location>
        <position position="59"/>
    </location>
</feature>
<comment type="caution">
    <text evidence="6">The sequence shown here is derived from an EMBL/GenBank/DDBJ whole genome shotgun (WGS) entry which is preliminary data.</text>
</comment>